<comment type="caution">
    <text evidence="2">The sequence shown here is derived from an EMBL/GenBank/DDBJ whole genome shotgun (WGS) entry which is preliminary data.</text>
</comment>
<evidence type="ECO:0000313" key="2">
    <source>
        <dbReference type="EMBL" id="MET4754970.1"/>
    </source>
</evidence>
<evidence type="ECO:0000313" key="3">
    <source>
        <dbReference type="Proteomes" id="UP001549366"/>
    </source>
</evidence>
<gene>
    <name evidence="2" type="ORF">V5J35_000162</name>
</gene>
<evidence type="ECO:0000256" key="1">
    <source>
        <dbReference type="SAM" id="MobiDB-lite"/>
    </source>
</evidence>
<name>A0ABV2SB29_9GAMM</name>
<feature type="compositionally biased region" description="Basic residues" evidence="1">
    <location>
        <begin position="8"/>
        <end position="25"/>
    </location>
</feature>
<reference evidence="2 3" key="1">
    <citation type="submission" date="2024-06" db="EMBL/GenBank/DDBJ databases">
        <title>Genomic Encyclopedia of Type Strains, Phase V (KMG-V): Genome sequencing to study the core and pangenomes of soil and plant-associated prokaryotes.</title>
        <authorList>
            <person name="Whitman W."/>
        </authorList>
    </citation>
    <scope>NUCLEOTIDE SEQUENCE [LARGE SCALE GENOMIC DNA]</scope>
    <source>
        <strain evidence="2 3">NE40</strain>
    </source>
</reference>
<protein>
    <submittedName>
        <fullName evidence="2">Uncharacterized protein</fullName>
    </submittedName>
</protein>
<sequence length="112" mass="12227">MAPAKMPGKARRNSRPASARVRKKTASACRHEKGDDAVENWVAERALKVLCGQSDRVARGIRQSASKRGLKKREAIDKCASYLINDRMDITGAGGADDCPLRHLLIDNTLSP</sequence>
<feature type="region of interest" description="Disordered" evidence="1">
    <location>
        <begin position="1"/>
        <end position="28"/>
    </location>
</feature>
<dbReference type="Proteomes" id="UP001549366">
    <property type="component" value="Unassembled WGS sequence"/>
</dbReference>
<keyword evidence="3" id="KW-1185">Reference proteome</keyword>
<proteinExistence type="predicted"/>
<accession>A0ABV2SB29</accession>
<dbReference type="RefSeq" id="WP_354011565.1">
    <property type="nucleotide sequence ID" value="NZ_JBEWTA010000003.1"/>
</dbReference>
<organism evidence="2 3">
    <name type="scientific">Endozoicomonas lisbonensis</name>
    <dbReference type="NCBI Taxonomy" id="3120522"/>
    <lineage>
        <taxon>Bacteria</taxon>
        <taxon>Pseudomonadati</taxon>
        <taxon>Pseudomonadota</taxon>
        <taxon>Gammaproteobacteria</taxon>
        <taxon>Oceanospirillales</taxon>
        <taxon>Endozoicomonadaceae</taxon>
        <taxon>Endozoicomonas</taxon>
    </lineage>
</organism>
<dbReference type="EMBL" id="JBEWTB010000001">
    <property type="protein sequence ID" value="MET4754970.1"/>
    <property type="molecule type" value="Genomic_DNA"/>
</dbReference>